<dbReference type="EMBL" id="CP007536">
    <property type="protein sequence ID" value="AIC14277.1"/>
    <property type="molecule type" value="Genomic_DNA"/>
</dbReference>
<dbReference type="STRING" id="926571.NVIE_000960"/>
<dbReference type="AlphaFoldDB" id="A0A060HM70"/>
<accession>A0A060HM70</accession>
<feature type="region of interest" description="Disordered" evidence="1">
    <location>
        <begin position="29"/>
        <end position="63"/>
    </location>
</feature>
<protein>
    <submittedName>
        <fullName evidence="3">Uncharacterized protein</fullName>
    </submittedName>
</protein>
<name>A0A060HM70_9ARCH</name>
<reference evidence="3 4" key="1">
    <citation type="journal article" date="2014" name="Int. J. Syst. Evol. Microbiol.">
        <title>Nitrososphaera viennensis gen. nov., sp. nov., an aerobic and mesophilic, ammonia-oxidizing archaeon from soil and a member of the archaeal phylum Thaumarchaeota.</title>
        <authorList>
            <person name="Stieglmeier M."/>
            <person name="Klingl A."/>
            <person name="Alves R.J."/>
            <person name="Rittmann S.K."/>
            <person name="Melcher M."/>
            <person name="Leisch N."/>
            <person name="Schleper C."/>
        </authorList>
    </citation>
    <scope>NUCLEOTIDE SEQUENCE [LARGE SCALE GENOMIC DNA]</scope>
    <source>
        <strain evidence="3">EN76</strain>
    </source>
</reference>
<keyword evidence="2" id="KW-0472">Membrane</keyword>
<keyword evidence="4" id="KW-1185">Reference proteome</keyword>
<evidence type="ECO:0000256" key="1">
    <source>
        <dbReference type="SAM" id="MobiDB-lite"/>
    </source>
</evidence>
<dbReference type="KEGG" id="nvn:NVIE_000960"/>
<dbReference type="Proteomes" id="UP000027093">
    <property type="component" value="Chromosome"/>
</dbReference>
<gene>
    <name evidence="3" type="ORF">NVIE_000960</name>
</gene>
<evidence type="ECO:0000313" key="4">
    <source>
        <dbReference type="Proteomes" id="UP000027093"/>
    </source>
</evidence>
<feature type="compositionally biased region" description="Polar residues" evidence="1">
    <location>
        <begin position="29"/>
        <end position="53"/>
    </location>
</feature>
<dbReference type="GeneID" id="74945359"/>
<keyword evidence="2" id="KW-0812">Transmembrane</keyword>
<proteinExistence type="predicted"/>
<organism evidence="3 4">
    <name type="scientific">Nitrososphaera viennensis EN76</name>
    <dbReference type="NCBI Taxonomy" id="926571"/>
    <lineage>
        <taxon>Archaea</taxon>
        <taxon>Nitrososphaerota</taxon>
        <taxon>Nitrososphaeria</taxon>
        <taxon>Nitrososphaerales</taxon>
        <taxon>Nitrososphaeraceae</taxon>
        <taxon>Nitrososphaera</taxon>
    </lineage>
</organism>
<sequence length="63" mass="6345">MQKSLTIALVVAGIIAVAAIIGAIALVPSQQDGNNSDDTLPPTSTGKNLTLDLNENLGLKGST</sequence>
<evidence type="ECO:0000256" key="2">
    <source>
        <dbReference type="SAM" id="Phobius"/>
    </source>
</evidence>
<dbReference type="RefSeq" id="WP_075053521.1">
    <property type="nucleotide sequence ID" value="NZ_CP007536.1"/>
</dbReference>
<dbReference type="HOGENOM" id="CLU_2875216_0_0_2"/>
<keyword evidence="2" id="KW-1133">Transmembrane helix</keyword>
<evidence type="ECO:0000313" key="3">
    <source>
        <dbReference type="EMBL" id="AIC14277.1"/>
    </source>
</evidence>
<feature type="transmembrane region" description="Helical" evidence="2">
    <location>
        <begin position="7"/>
        <end position="27"/>
    </location>
</feature>